<dbReference type="AlphaFoldDB" id="A0A6P1TCM0"/>
<protein>
    <submittedName>
        <fullName evidence="1">Uncharacterized protein</fullName>
    </submittedName>
</protein>
<accession>A0A6P1TCM0</accession>
<dbReference type="EMBL" id="CP047491">
    <property type="protein sequence ID" value="QHQ39551.1"/>
    <property type="molecule type" value="Genomic_DNA"/>
</dbReference>
<sequence length="83" mass="8869">MVQSEVVFGWRGCGSKSRAKFMTGKRNPVYTRYVLVDLGDFASDTGGEAAKIGGDFFLGKRMRPKMIIPGGEVGGKFSSGGES</sequence>
<proteinExistence type="predicted"/>
<evidence type="ECO:0000313" key="1">
    <source>
        <dbReference type="EMBL" id="MBB5209911.1"/>
    </source>
</evidence>
<evidence type="ECO:0000313" key="4">
    <source>
        <dbReference type="Proteomes" id="UP000563601"/>
    </source>
</evidence>
<dbReference type="EMBL" id="JACHHR010000001">
    <property type="protein sequence ID" value="MBB5209911.1"/>
    <property type="molecule type" value="Genomic_DNA"/>
</dbReference>
<evidence type="ECO:0000313" key="3">
    <source>
        <dbReference type="Proteomes" id="UP000464675"/>
    </source>
</evidence>
<organism evidence="1 4">
    <name type="scientific">Microbulbifer hydrolyticus</name>
    <dbReference type="NCBI Taxonomy" id="48074"/>
    <lineage>
        <taxon>Bacteria</taxon>
        <taxon>Pseudomonadati</taxon>
        <taxon>Pseudomonadota</taxon>
        <taxon>Gammaproteobacteria</taxon>
        <taxon>Cellvibrionales</taxon>
        <taxon>Microbulbiferaceae</taxon>
        <taxon>Microbulbifer</taxon>
    </lineage>
</organism>
<keyword evidence="3" id="KW-1185">Reference proteome</keyword>
<dbReference type="RefSeq" id="WP_161858868.1">
    <property type="nucleotide sequence ID" value="NZ_CP047491.1"/>
</dbReference>
<dbReference type="Proteomes" id="UP000563601">
    <property type="component" value="Unassembled WGS sequence"/>
</dbReference>
<gene>
    <name evidence="2" type="ORF">GTQ55_11535</name>
    <name evidence="1" type="ORF">HNQ53_000099</name>
</gene>
<reference evidence="2 3" key="1">
    <citation type="submission" date="2020-01" db="EMBL/GenBank/DDBJ databases">
        <title>The possibility of degradation of plastic by Microbulbifer hydrolyticus IRE-31.</title>
        <authorList>
            <person name="Liu L."/>
        </authorList>
    </citation>
    <scope>NUCLEOTIDE SEQUENCE [LARGE SCALE GENOMIC DNA]</scope>
    <source>
        <strain evidence="2 3">IRE-31</strain>
    </source>
</reference>
<dbReference type="Proteomes" id="UP000464675">
    <property type="component" value="Chromosome"/>
</dbReference>
<evidence type="ECO:0000313" key="2">
    <source>
        <dbReference type="EMBL" id="QHQ39551.1"/>
    </source>
</evidence>
<name>A0A6P1TCM0_9GAMM</name>
<reference evidence="1 4" key="2">
    <citation type="submission" date="2020-08" db="EMBL/GenBank/DDBJ databases">
        <title>Genomic Encyclopedia of Type Strains, Phase IV (KMG-IV): sequencing the most valuable type-strain genomes for metagenomic binning, comparative biology and taxonomic classification.</title>
        <authorList>
            <person name="Goeker M."/>
        </authorList>
    </citation>
    <scope>NUCLEOTIDE SEQUENCE [LARGE SCALE GENOMIC DNA]</scope>
    <source>
        <strain evidence="1 4">DSM 11525</strain>
    </source>
</reference>